<comment type="caution">
    <text evidence="1">The sequence shown here is derived from an EMBL/GenBank/DDBJ whole genome shotgun (WGS) entry which is preliminary data.</text>
</comment>
<evidence type="ECO:0008006" key="3">
    <source>
        <dbReference type="Google" id="ProtNLM"/>
    </source>
</evidence>
<evidence type="ECO:0000313" key="1">
    <source>
        <dbReference type="EMBL" id="GAA4946031.1"/>
    </source>
</evidence>
<sequence>MSAIPRSGVVEAPRSWRDIPDCGAVYARCPSGAVVRMEWRPVKTGGTGTGVLLSMRRVRQDDLKLTGRFVWHLDRADAKTRLLGWIRERWDPCVYPIGFPFEEGS</sequence>
<dbReference type="Proteomes" id="UP001499993">
    <property type="component" value="Unassembled WGS sequence"/>
</dbReference>
<dbReference type="EMBL" id="BAABIK010000017">
    <property type="protein sequence ID" value="GAA4946031.1"/>
    <property type="molecule type" value="Genomic_DNA"/>
</dbReference>
<name>A0ABP9GNH7_9ACTN</name>
<keyword evidence="2" id="KW-1185">Reference proteome</keyword>
<accession>A0ABP9GNH7</accession>
<reference evidence="2" key="1">
    <citation type="journal article" date="2019" name="Int. J. Syst. Evol. Microbiol.">
        <title>The Global Catalogue of Microorganisms (GCM) 10K type strain sequencing project: providing services to taxonomists for standard genome sequencing and annotation.</title>
        <authorList>
            <consortium name="The Broad Institute Genomics Platform"/>
            <consortium name="The Broad Institute Genome Sequencing Center for Infectious Disease"/>
            <person name="Wu L."/>
            <person name="Ma J."/>
        </authorList>
    </citation>
    <scope>NUCLEOTIDE SEQUENCE [LARGE SCALE GENOMIC DNA]</scope>
    <source>
        <strain evidence="2">JCM 18123</strain>
    </source>
</reference>
<dbReference type="RefSeq" id="WP_345557171.1">
    <property type="nucleotide sequence ID" value="NZ_BAABIK010000017.1"/>
</dbReference>
<protein>
    <recommendedName>
        <fullName evidence="3">Activator of Hsp90 ATPase homolog 1-like protein</fullName>
    </recommendedName>
</protein>
<organism evidence="1 2">
    <name type="scientific">Streptomonospora halophila</name>
    <dbReference type="NCBI Taxonomy" id="427369"/>
    <lineage>
        <taxon>Bacteria</taxon>
        <taxon>Bacillati</taxon>
        <taxon>Actinomycetota</taxon>
        <taxon>Actinomycetes</taxon>
        <taxon>Streptosporangiales</taxon>
        <taxon>Nocardiopsidaceae</taxon>
        <taxon>Streptomonospora</taxon>
    </lineage>
</organism>
<evidence type="ECO:0000313" key="2">
    <source>
        <dbReference type="Proteomes" id="UP001499993"/>
    </source>
</evidence>
<gene>
    <name evidence="1" type="ORF">GCM10023224_31720</name>
</gene>
<proteinExistence type="predicted"/>